<protein>
    <submittedName>
        <fullName evidence="2">Raptor_N domain-containing protein</fullName>
    </submittedName>
</protein>
<dbReference type="InterPro" id="IPR036397">
    <property type="entry name" value="RNaseH_sf"/>
</dbReference>
<evidence type="ECO:0000313" key="1">
    <source>
        <dbReference type="Proteomes" id="UP000095283"/>
    </source>
</evidence>
<name>A0A1I7XFF3_HETBA</name>
<dbReference type="Proteomes" id="UP000095283">
    <property type="component" value="Unplaced"/>
</dbReference>
<keyword evidence="1" id="KW-1185">Reference proteome</keyword>
<accession>A0A1I7XFF3</accession>
<sequence>MYSTSIMSGFHYNLSAAKAPESAPRPAPSRGKDADANRLVVQEVTLLQMEYSLYQRGFIFTQDSDPSYTAKKAVEYLTKETPGFITLIHWPLNSLDSNPCDCRLRAGRNPEFILKVASSPLMISRGVTEVCDELAVEMCKKWCLKFKGRVQTAVVTKDSMSNCDTTKSEIGTIK</sequence>
<evidence type="ECO:0000313" key="2">
    <source>
        <dbReference type="WBParaSite" id="Hba_16202"/>
    </source>
</evidence>
<organism evidence="1 2">
    <name type="scientific">Heterorhabditis bacteriophora</name>
    <name type="common">Entomopathogenic nematode worm</name>
    <dbReference type="NCBI Taxonomy" id="37862"/>
    <lineage>
        <taxon>Eukaryota</taxon>
        <taxon>Metazoa</taxon>
        <taxon>Ecdysozoa</taxon>
        <taxon>Nematoda</taxon>
        <taxon>Chromadorea</taxon>
        <taxon>Rhabditida</taxon>
        <taxon>Rhabditina</taxon>
        <taxon>Rhabditomorpha</taxon>
        <taxon>Strongyloidea</taxon>
        <taxon>Heterorhabditidae</taxon>
        <taxon>Heterorhabditis</taxon>
    </lineage>
</organism>
<proteinExistence type="predicted"/>
<dbReference type="Gene3D" id="3.30.420.10">
    <property type="entry name" value="Ribonuclease H-like superfamily/Ribonuclease H"/>
    <property type="match status" value="1"/>
</dbReference>
<reference evidence="2" key="1">
    <citation type="submission" date="2016-11" db="UniProtKB">
        <authorList>
            <consortium name="WormBaseParasite"/>
        </authorList>
    </citation>
    <scope>IDENTIFICATION</scope>
</reference>
<dbReference type="GO" id="GO:0003676">
    <property type="term" value="F:nucleic acid binding"/>
    <property type="evidence" value="ECO:0007669"/>
    <property type="project" value="InterPro"/>
</dbReference>
<dbReference type="WBParaSite" id="Hba_16202">
    <property type="protein sequence ID" value="Hba_16202"/>
    <property type="gene ID" value="Hba_16202"/>
</dbReference>
<dbReference type="AlphaFoldDB" id="A0A1I7XFF3"/>